<dbReference type="AlphaFoldDB" id="A0A6C0B586"/>
<dbReference type="EMBL" id="MN739079">
    <property type="protein sequence ID" value="QHS87220.1"/>
    <property type="molecule type" value="Genomic_DNA"/>
</dbReference>
<feature type="compositionally biased region" description="Basic and acidic residues" evidence="1">
    <location>
        <begin position="50"/>
        <end position="60"/>
    </location>
</feature>
<evidence type="ECO:0000313" key="3">
    <source>
        <dbReference type="EMBL" id="QHS87220.1"/>
    </source>
</evidence>
<reference evidence="3" key="1">
    <citation type="journal article" date="2020" name="Nature">
        <title>Giant virus diversity and host interactions through global metagenomics.</title>
        <authorList>
            <person name="Schulz F."/>
            <person name="Roux S."/>
            <person name="Paez-Espino D."/>
            <person name="Jungbluth S."/>
            <person name="Walsh D.A."/>
            <person name="Denef V.J."/>
            <person name="McMahon K.D."/>
            <person name="Konstantinidis K.T."/>
            <person name="Eloe-Fadrosh E.A."/>
            <person name="Kyrpides N.C."/>
            <person name="Woyke T."/>
        </authorList>
    </citation>
    <scope>NUCLEOTIDE SEQUENCE</scope>
    <source>
        <strain evidence="3">GVMAG-M-3300009684-20</strain>
    </source>
</reference>
<protein>
    <submittedName>
        <fullName evidence="3">Uncharacterized protein</fullName>
    </submittedName>
</protein>
<feature type="region of interest" description="Disordered" evidence="1">
    <location>
        <begin position="50"/>
        <end position="69"/>
    </location>
</feature>
<feature type="transmembrane region" description="Helical" evidence="2">
    <location>
        <begin position="6"/>
        <end position="23"/>
    </location>
</feature>
<keyword evidence="2" id="KW-1133">Transmembrane helix</keyword>
<keyword evidence="2" id="KW-0812">Transmembrane</keyword>
<accession>A0A6C0B586</accession>
<evidence type="ECO:0000256" key="2">
    <source>
        <dbReference type="SAM" id="Phobius"/>
    </source>
</evidence>
<keyword evidence="2" id="KW-0472">Membrane</keyword>
<name>A0A6C0B586_9ZZZZ</name>
<sequence length="69" mass="7632">MKSYAYLLVGFVLLAMVAVSMLSHRERFGLSDMGAIGGIKDRLTAMENKIKESDDKRKESVGTLNSTLH</sequence>
<proteinExistence type="predicted"/>
<organism evidence="3">
    <name type="scientific">viral metagenome</name>
    <dbReference type="NCBI Taxonomy" id="1070528"/>
    <lineage>
        <taxon>unclassified sequences</taxon>
        <taxon>metagenomes</taxon>
        <taxon>organismal metagenomes</taxon>
    </lineage>
</organism>
<evidence type="ECO:0000256" key="1">
    <source>
        <dbReference type="SAM" id="MobiDB-lite"/>
    </source>
</evidence>